<dbReference type="Pfam" id="PF00977">
    <property type="entry name" value="His_biosynth"/>
    <property type="match status" value="1"/>
</dbReference>
<comment type="similarity">
    <text evidence="4 9 10">Belongs to the HisA/HisF family.</text>
</comment>
<sequence>MLIIPAIDIRGGKVVRLERGDFTKEKIYAQNPVSTARQWASQGAKMLHIVDLGGALSGELKNLKIVKDIVEAVSIPVQLGGGIRTKAMIEKALAAGVNRVILGTRACEDEAFVKSAIAEFTDKVVISIDAKDGLVVTDGWTKVSKVKAMDLVRKLDGFGLKVIIYTDISRDGMLKGPNIPALKEILSIKGKSMVIASGGVSSLDDLLKLAAFQGQGLLGVIVGKAIYERQLNLKEAIKKC</sequence>
<dbReference type="InterPro" id="IPR044524">
    <property type="entry name" value="Isoase_HisA-like"/>
</dbReference>
<comment type="subcellular location">
    <subcellularLocation>
        <location evidence="2 9 11">Cytoplasm</location>
    </subcellularLocation>
</comment>
<evidence type="ECO:0000256" key="7">
    <source>
        <dbReference type="ARBA" id="ARBA00023102"/>
    </source>
</evidence>
<keyword evidence="7 9" id="KW-0368">Histidine biosynthesis</keyword>
<dbReference type="NCBIfam" id="TIGR00007">
    <property type="entry name" value="1-(5-phosphoribosyl)-5-[(5-phosphoribosylamino)methylideneamino]imidazole-4-carboxamide isomerase"/>
    <property type="match status" value="1"/>
</dbReference>
<evidence type="ECO:0000313" key="13">
    <source>
        <dbReference type="Proteomes" id="UP000231267"/>
    </source>
</evidence>
<dbReference type="SUPFAM" id="SSF51366">
    <property type="entry name" value="Ribulose-phoshate binding barrel"/>
    <property type="match status" value="1"/>
</dbReference>
<keyword evidence="6 9" id="KW-0028">Amino-acid biosynthesis</keyword>
<evidence type="ECO:0000256" key="8">
    <source>
        <dbReference type="ARBA" id="ARBA00023235"/>
    </source>
</evidence>
<feature type="active site" description="Proton acceptor" evidence="9">
    <location>
        <position position="8"/>
    </location>
</feature>
<dbReference type="PANTHER" id="PTHR43090:SF2">
    <property type="entry name" value="1-(5-PHOSPHORIBOSYL)-5-[(5-PHOSPHORIBOSYLAMINO)METHYLIDENEAMINO] IMIDAZOLE-4-CARBOXAMIDE ISOMERASE"/>
    <property type="match status" value="1"/>
</dbReference>
<protein>
    <recommendedName>
        <fullName evidence="9 11">1-(5-phosphoribosyl)-5-[(5-phosphoribosylamino)methylideneamino] imidazole-4-carboxamide isomerase</fullName>
        <ecNumber evidence="9 11">5.3.1.16</ecNumber>
    </recommendedName>
    <alternativeName>
        <fullName evidence="9">Phosphoribosylformimino-5-aminoimidazole carboxamide ribotide isomerase</fullName>
    </alternativeName>
</protein>
<evidence type="ECO:0000256" key="3">
    <source>
        <dbReference type="ARBA" id="ARBA00005133"/>
    </source>
</evidence>
<comment type="catalytic activity">
    <reaction evidence="1 9 11">
        <text>1-(5-phospho-beta-D-ribosyl)-5-[(5-phospho-beta-D-ribosylamino)methylideneamino]imidazole-4-carboxamide = 5-[(5-phospho-1-deoxy-D-ribulos-1-ylimino)methylamino]-1-(5-phospho-beta-D-ribosyl)imidazole-4-carboxamide</text>
        <dbReference type="Rhea" id="RHEA:15469"/>
        <dbReference type="ChEBI" id="CHEBI:58435"/>
        <dbReference type="ChEBI" id="CHEBI:58525"/>
        <dbReference type="EC" id="5.3.1.16"/>
    </reaction>
</comment>
<dbReference type="HAMAP" id="MF_01014">
    <property type="entry name" value="HisA"/>
    <property type="match status" value="1"/>
</dbReference>
<evidence type="ECO:0000256" key="5">
    <source>
        <dbReference type="ARBA" id="ARBA00022490"/>
    </source>
</evidence>
<dbReference type="UniPathway" id="UPA00031">
    <property type="reaction ID" value="UER00009"/>
</dbReference>
<dbReference type="GO" id="GO:0000105">
    <property type="term" value="P:L-histidine biosynthetic process"/>
    <property type="evidence" value="ECO:0007669"/>
    <property type="project" value="UniProtKB-UniRule"/>
</dbReference>
<dbReference type="GO" id="GO:0005737">
    <property type="term" value="C:cytoplasm"/>
    <property type="evidence" value="ECO:0007669"/>
    <property type="project" value="UniProtKB-SubCell"/>
</dbReference>
<dbReference type="GO" id="GO:0000162">
    <property type="term" value="P:L-tryptophan biosynthetic process"/>
    <property type="evidence" value="ECO:0007669"/>
    <property type="project" value="TreeGrafter"/>
</dbReference>
<feature type="active site" description="Proton donor" evidence="9">
    <location>
        <position position="129"/>
    </location>
</feature>
<evidence type="ECO:0000256" key="4">
    <source>
        <dbReference type="ARBA" id="ARBA00009667"/>
    </source>
</evidence>
<dbReference type="EC" id="5.3.1.16" evidence="9 11"/>
<keyword evidence="8 9" id="KW-0413">Isomerase</keyword>
<dbReference type="InterPro" id="IPR023016">
    <property type="entry name" value="HisA/PriA"/>
</dbReference>
<name>A0A2J0LKB1_9BACT</name>
<gene>
    <name evidence="9 12" type="primary">hisA</name>
    <name evidence="12" type="ORF">COW11_03100</name>
</gene>
<proteinExistence type="inferred from homology"/>
<dbReference type="Proteomes" id="UP000231267">
    <property type="component" value="Unassembled WGS sequence"/>
</dbReference>
<accession>A0A2J0LKB1</accession>
<evidence type="ECO:0000313" key="12">
    <source>
        <dbReference type="EMBL" id="PIW66480.1"/>
    </source>
</evidence>
<evidence type="ECO:0000256" key="6">
    <source>
        <dbReference type="ARBA" id="ARBA00022605"/>
    </source>
</evidence>
<dbReference type="GO" id="GO:0003949">
    <property type="term" value="F:1-(5-phosphoribosyl)-5-[(5-phosphoribosylamino)methylideneamino]imidazole-4-carboxamide isomerase activity"/>
    <property type="evidence" value="ECO:0007669"/>
    <property type="project" value="UniProtKB-UniRule"/>
</dbReference>
<comment type="caution">
    <text evidence="12">The sequence shown here is derived from an EMBL/GenBank/DDBJ whole genome shotgun (WGS) entry which is preliminary data.</text>
</comment>
<dbReference type="PANTHER" id="PTHR43090">
    <property type="entry name" value="1-(5-PHOSPHORIBOSYL)-5-[(5-PHOSPHORIBOSYLAMINO)METHYLIDENEAMINO] IMIDAZOLE-4-CARBOXAMIDE ISOMERASE"/>
    <property type="match status" value="1"/>
</dbReference>
<dbReference type="InterPro" id="IPR011060">
    <property type="entry name" value="RibuloseP-bd_barrel"/>
</dbReference>
<reference evidence="12 13" key="1">
    <citation type="submission" date="2017-09" db="EMBL/GenBank/DDBJ databases">
        <title>Depth-based differentiation of microbial function through sediment-hosted aquifers and enrichment of novel symbionts in the deep terrestrial subsurface.</title>
        <authorList>
            <person name="Probst A.J."/>
            <person name="Ladd B."/>
            <person name="Jarett J.K."/>
            <person name="Geller-Mcgrath D.E."/>
            <person name="Sieber C.M."/>
            <person name="Emerson J.B."/>
            <person name="Anantharaman K."/>
            <person name="Thomas B.C."/>
            <person name="Malmstrom R."/>
            <person name="Stieglmeier M."/>
            <person name="Klingl A."/>
            <person name="Woyke T."/>
            <person name="Ryan C.M."/>
            <person name="Banfield J.F."/>
        </authorList>
    </citation>
    <scope>NUCLEOTIDE SEQUENCE [LARGE SCALE GENOMIC DNA]</scope>
    <source>
        <strain evidence="12">CG12_big_fil_rev_8_21_14_0_65_43_15</strain>
    </source>
</reference>
<dbReference type="Gene3D" id="3.20.20.70">
    <property type="entry name" value="Aldolase class I"/>
    <property type="match status" value="1"/>
</dbReference>
<dbReference type="FunFam" id="3.20.20.70:FF:000009">
    <property type="entry name" value="1-(5-phosphoribosyl)-5-[(5-phosphoribosylamino)methylideneamino] imidazole-4-carboxamide isomerase"/>
    <property type="match status" value="1"/>
</dbReference>
<dbReference type="CDD" id="cd04732">
    <property type="entry name" value="HisA"/>
    <property type="match status" value="1"/>
</dbReference>
<evidence type="ECO:0000256" key="2">
    <source>
        <dbReference type="ARBA" id="ARBA00004496"/>
    </source>
</evidence>
<evidence type="ECO:0000256" key="9">
    <source>
        <dbReference type="HAMAP-Rule" id="MF_01014"/>
    </source>
</evidence>
<evidence type="ECO:0000256" key="11">
    <source>
        <dbReference type="RuleBase" id="RU003658"/>
    </source>
</evidence>
<comment type="pathway">
    <text evidence="3 9 11">Amino-acid biosynthesis; L-histidine biosynthesis; L-histidine from 5-phospho-alpha-D-ribose 1-diphosphate: step 4/9.</text>
</comment>
<organism evidence="12 13">
    <name type="scientific">Candidatus Taenaricola geysiri</name>
    <dbReference type="NCBI Taxonomy" id="1974752"/>
    <lineage>
        <taxon>Bacteria</taxon>
        <taxon>Pseudomonadati</taxon>
        <taxon>Candidatus Omnitrophota</taxon>
        <taxon>Candidatus Taenaricola</taxon>
    </lineage>
</organism>
<dbReference type="InterPro" id="IPR006063">
    <property type="entry name" value="HisA_bact_arch"/>
</dbReference>
<dbReference type="EMBL" id="PFGP01000070">
    <property type="protein sequence ID" value="PIW66480.1"/>
    <property type="molecule type" value="Genomic_DNA"/>
</dbReference>
<evidence type="ECO:0000256" key="10">
    <source>
        <dbReference type="RuleBase" id="RU003657"/>
    </source>
</evidence>
<keyword evidence="5 9" id="KW-0963">Cytoplasm</keyword>
<dbReference type="InterPro" id="IPR013785">
    <property type="entry name" value="Aldolase_TIM"/>
</dbReference>
<evidence type="ECO:0000256" key="1">
    <source>
        <dbReference type="ARBA" id="ARBA00000901"/>
    </source>
</evidence>
<dbReference type="AlphaFoldDB" id="A0A2J0LKB1"/>
<dbReference type="InterPro" id="IPR006062">
    <property type="entry name" value="His_biosynth"/>
</dbReference>